<feature type="non-terminal residue" evidence="1">
    <location>
        <position position="255"/>
    </location>
</feature>
<organism evidence="1 2">
    <name type="scientific">Perkinsus olseni</name>
    <name type="common">Perkinsus atlanticus</name>
    <dbReference type="NCBI Taxonomy" id="32597"/>
    <lineage>
        <taxon>Eukaryota</taxon>
        <taxon>Sar</taxon>
        <taxon>Alveolata</taxon>
        <taxon>Perkinsozoa</taxon>
        <taxon>Perkinsea</taxon>
        <taxon>Perkinsida</taxon>
        <taxon>Perkinsidae</taxon>
        <taxon>Perkinsus</taxon>
    </lineage>
</organism>
<evidence type="ECO:0000313" key="2">
    <source>
        <dbReference type="Proteomes" id="UP000574390"/>
    </source>
</evidence>
<dbReference type="AlphaFoldDB" id="A0A7J6R9P0"/>
<sequence>YRIDTGVMAIGSSVQHGPALLSMREVSGVPLLRCQLTGGDLSSSFILLICSAVSAADAPDINFCNSSEASDVSSSGGLLDPASITCKEMLQFWYLSKNASLTEYRQMYAALSSGDSTPNVNYLVSRTASIMQAQAHMLSAIILEKPQCMTEQLKLVLASGLRRLKTLMESRWKHLWYAHDLSQQFQSASSDFLLAAIALTEMELDAVGSLMEDWDEGHVADTKYYSHEHDGRYSTLEYLRRYTFESIHDLDKGVL</sequence>
<feature type="non-terminal residue" evidence="1">
    <location>
        <position position="1"/>
    </location>
</feature>
<protein>
    <submittedName>
        <fullName evidence="1">Uncharacterized protein</fullName>
    </submittedName>
</protein>
<gene>
    <name evidence="1" type="ORF">FOZ62_002084</name>
</gene>
<accession>A0A7J6R9P0</accession>
<reference evidence="1 2" key="1">
    <citation type="submission" date="2020-04" db="EMBL/GenBank/DDBJ databases">
        <title>Perkinsus olseni comparative genomics.</title>
        <authorList>
            <person name="Bogema D.R."/>
        </authorList>
    </citation>
    <scope>NUCLEOTIDE SEQUENCE [LARGE SCALE GENOMIC DNA]</scope>
    <source>
        <strain evidence="1">ATCC PRA-205</strain>
    </source>
</reference>
<dbReference type="Proteomes" id="UP000574390">
    <property type="component" value="Unassembled WGS sequence"/>
</dbReference>
<evidence type="ECO:0000313" key="1">
    <source>
        <dbReference type="EMBL" id="KAF4717364.1"/>
    </source>
</evidence>
<proteinExistence type="predicted"/>
<dbReference type="EMBL" id="JABANM010023756">
    <property type="protein sequence ID" value="KAF4717364.1"/>
    <property type="molecule type" value="Genomic_DNA"/>
</dbReference>
<name>A0A7J6R9P0_PEROL</name>
<comment type="caution">
    <text evidence="1">The sequence shown here is derived from an EMBL/GenBank/DDBJ whole genome shotgun (WGS) entry which is preliminary data.</text>
</comment>